<reference evidence="1 2" key="1">
    <citation type="submission" date="2023-07" db="EMBL/GenBank/DDBJ databases">
        <title>Genomic Encyclopedia of Type Strains, Phase IV (KMG-IV): sequencing the most valuable type-strain genomes for metagenomic binning, comparative biology and taxonomic classification.</title>
        <authorList>
            <person name="Goeker M."/>
        </authorList>
    </citation>
    <scope>NUCLEOTIDE SEQUENCE [LARGE SCALE GENOMIC DNA]</scope>
    <source>
        <strain evidence="1 2">DSM 9768</strain>
    </source>
</reference>
<gene>
    <name evidence="1" type="ORF">J2S74_004015</name>
</gene>
<evidence type="ECO:0000313" key="1">
    <source>
        <dbReference type="EMBL" id="MDQ0256593.1"/>
    </source>
</evidence>
<proteinExistence type="predicted"/>
<evidence type="ECO:0000313" key="2">
    <source>
        <dbReference type="Proteomes" id="UP001230005"/>
    </source>
</evidence>
<sequence length="393" mass="46948">MNNLSLNLESVPKELLFILDLVKDTENGSMSIQKERIDEINWDLFIELSMHHRLYPILHSKLKQLGEMVPSYVRKPLYNLYQRNTFQMLHLTAEMENVNKQFDGKEIPILFLKGPMLAQELYGELSMRTCSDIDFLIPIQDLEKAECLLEELGYEKDDYIKTILNDWRWRHHHVTYFHPQKGLKLEIHWRLHPGPGKEPVFEELWERKAVSNLTKTPIFFLGKEDLFIFLTAHGARHGWSRLRWLVDIHQLLQQPIDWRKVLFLSRKYHCREALIQSIVLSKELLNSKLSDQLQTILLGTQPKKLAQRAIYYLENMVNLHTDPVPQEVSRYHERYLFSLMPIKQKIIFMLSFLFPYPEDAETLPLPKKLHFLYFPLRPFLWGWRKTRRKHALP</sequence>
<dbReference type="EMBL" id="JAUSUG010000018">
    <property type="protein sequence ID" value="MDQ0256593.1"/>
    <property type="molecule type" value="Genomic_DNA"/>
</dbReference>
<evidence type="ECO:0008006" key="3">
    <source>
        <dbReference type="Google" id="ProtNLM"/>
    </source>
</evidence>
<dbReference type="InterPro" id="IPR039498">
    <property type="entry name" value="NTP_transf_5"/>
</dbReference>
<dbReference type="Proteomes" id="UP001230005">
    <property type="component" value="Unassembled WGS sequence"/>
</dbReference>
<organism evidence="1 2">
    <name type="scientific">Evansella vedderi</name>
    <dbReference type="NCBI Taxonomy" id="38282"/>
    <lineage>
        <taxon>Bacteria</taxon>
        <taxon>Bacillati</taxon>
        <taxon>Bacillota</taxon>
        <taxon>Bacilli</taxon>
        <taxon>Bacillales</taxon>
        <taxon>Bacillaceae</taxon>
        <taxon>Evansella</taxon>
    </lineage>
</organism>
<dbReference type="SUPFAM" id="SSF81301">
    <property type="entry name" value="Nucleotidyltransferase"/>
    <property type="match status" value="1"/>
</dbReference>
<keyword evidence="2" id="KW-1185">Reference proteome</keyword>
<dbReference type="InterPro" id="IPR043519">
    <property type="entry name" value="NT_sf"/>
</dbReference>
<accession>A0ABT9ZZC0</accession>
<name>A0ABT9ZZC0_9BACI</name>
<protein>
    <recommendedName>
        <fullName evidence="3">Renal dipeptidase</fullName>
    </recommendedName>
</protein>
<dbReference type="Pfam" id="PF14907">
    <property type="entry name" value="NTP_transf_5"/>
    <property type="match status" value="1"/>
</dbReference>
<comment type="caution">
    <text evidence="1">The sequence shown here is derived from an EMBL/GenBank/DDBJ whole genome shotgun (WGS) entry which is preliminary data.</text>
</comment>